<name>A0A6A4I4F6_9AGAR</name>
<evidence type="ECO:0000313" key="1">
    <source>
        <dbReference type="EMBL" id="KAE9404037.1"/>
    </source>
</evidence>
<dbReference type="AlphaFoldDB" id="A0A6A4I4F6"/>
<gene>
    <name evidence="1" type="ORF">BT96DRAFT_989765</name>
</gene>
<reference evidence="1" key="1">
    <citation type="journal article" date="2019" name="Environ. Microbiol.">
        <title>Fungal ecological strategies reflected in gene transcription - a case study of two litter decomposers.</title>
        <authorList>
            <person name="Barbi F."/>
            <person name="Kohler A."/>
            <person name="Barry K."/>
            <person name="Baskaran P."/>
            <person name="Daum C."/>
            <person name="Fauchery L."/>
            <person name="Ihrmark K."/>
            <person name="Kuo A."/>
            <person name="LaButti K."/>
            <person name="Lipzen A."/>
            <person name="Morin E."/>
            <person name="Grigoriev I.V."/>
            <person name="Henrissat B."/>
            <person name="Lindahl B."/>
            <person name="Martin F."/>
        </authorList>
    </citation>
    <scope>NUCLEOTIDE SEQUENCE</scope>
    <source>
        <strain evidence="1">JB14</strain>
    </source>
</reference>
<dbReference type="OrthoDB" id="3052721at2759"/>
<proteinExistence type="predicted"/>
<sequence>MVSAGCSRAKVGKLIKLVGHSLGIKIEGAMSQRTVSRTVLEAGIAAKLQAAVEIRNTEGLTISQDSTSHRKQNFESHHVCMKVPDYAEVKRLNEAGSSTKPILKPTNCFFSLDATLDHSSQGSVNAWKDGMGGVASIFNNSPLAKRLQWKFSVRDFLAALKGMKGDHANNEKAMAKVITGWKKEECIQELGEKNMQGKASANVILCLAAWNEKKLEEVGGIEAWNQLSPTEQAKKDSEIMRRIITELGEEEYDSLCPEERKELDLFIWSGCCMHKDLNSFKGSNTKMMAEWEKLGVEPPCLLANKANASILH</sequence>
<protein>
    <submittedName>
        <fullName evidence="1">Uncharacterized protein</fullName>
    </submittedName>
</protein>
<evidence type="ECO:0000313" key="2">
    <source>
        <dbReference type="Proteomes" id="UP000799118"/>
    </source>
</evidence>
<dbReference type="EMBL" id="ML769420">
    <property type="protein sequence ID" value="KAE9404037.1"/>
    <property type="molecule type" value="Genomic_DNA"/>
</dbReference>
<organism evidence="1 2">
    <name type="scientific">Gymnopus androsaceus JB14</name>
    <dbReference type="NCBI Taxonomy" id="1447944"/>
    <lineage>
        <taxon>Eukaryota</taxon>
        <taxon>Fungi</taxon>
        <taxon>Dikarya</taxon>
        <taxon>Basidiomycota</taxon>
        <taxon>Agaricomycotina</taxon>
        <taxon>Agaricomycetes</taxon>
        <taxon>Agaricomycetidae</taxon>
        <taxon>Agaricales</taxon>
        <taxon>Marasmiineae</taxon>
        <taxon>Omphalotaceae</taxon>
        <taxon>Gymnopus</taxon>
    </lineage>
</organism>
<dbReference type="Proteomes" id="UP000799118">
    <property type="component" value="Unassembled WGS sequence"/>
</dbReference>
<keyword evidence="2" id="KW-1185">Reference proteome</keyword>
<accession>A0A6A4I4F6</accession>